<organism evidence="1 2">
    <name type="scientific">Salmonella enterica I</name>
    <dbReference type="NCBI Taxonomy" id="59201"/>
    <lineage>
        <taxon>Bacteria</taxon>
        <taxon>Pseudomonadati</taxon>
        <taxon>Pseudomonadota</taxon>
        <taxon>Gammaproteobacteria</taxon>
        <taxon>Enterobacterales</taxon>
        <taxon>Enterobacteriaceae</taxon>
        <taxon>Salmonella</taxon>
    </lineage>
</organism>
<keyword evidence="1" id="KW-0808">Transferase</keyword>
<name>A0A379X4Q4_SALET</name>
<dbReference type="GO" id="GO:0003871">
    <property type="term" value="F:5-methyltetrahydropteroyltriglutamate-homocysteine S-methyltransferase activity"/>
    <property type="evidence" value="ECO:0007669"/>
    <property type="project" value="UniProtKB-EC"/>
</dbReference>
<keyword evidence="1" id="KW-0489">Methyltransferase</keyword>
<evidence type="ECO:0000313" key="1">
    <source>
        <dbReference type="EMBL" id="SUH40868.1"/>
    </source>
</evidence>
<dbReference type="EMBL" id="UGXT01000002">
    <property type="protein sequence ID" value="SUH40868.1"/>
    <property type="molecule type" value="Genomic_DNA"/>
</dbReference>
<protein>
    <submittedName>
        <fullName evidence="1">5-methyltetrahydropteroyltriglutamate--homocysteine S-methyltransferase</fullName>
        <ecNumber evidence="1">2.1.1.14</ecNumber>
    </submittedName>
</protein>
<dbReference type="Proteomes" id="UP000254712">
    <property type="component" value="Unassembled WGS sequence"/>
</dbReference>
<accession>A0A379X4Q4</accession>
<dbReference type="EC" id="2.1.1.14" evidence="1"/>
<gene>
    <name evidence="1" type="primary">metE_3</name>
    <name evidence="1" type="ORF">NCTC8261_07288</name>
</gene>
<proteinExistence type="predicted"/>
<dbReference type="GO" id="GO:0032259">
    <property type="term" value="P:methylation"/>
    <property type="evidence" value="ECO:0007669"/>
    <property type="project" value="UniProtKB-KW"/>
</dbReference>
<sequence length="29" mass="3415">MLTSIHGKDDVAELHQRLPVDWLLSRRLD</sequence>
<reference evidence="1 2" key="1">
    <citation type="submission" date="2018-06" db="EMBL/GenBank/DDBJ databases">
        <authorList>
            <consortium name="Pathogen Informatics"/>
            <person name="Doyle S."/>
        </authorList>
    </citation>
    <scope>NUCLEOTIDE SEQUENCE [LARGE SCALE GENOMIC DNA]</scope>
    <source>
        <strain evidence="1 2">NCTC8261</strain>
    </source>
</reference>
<dbReference type="AlphaFoldDB" id="A0A379X4Q4"/>
<evidence type="ECO:0000313" key="2">
    <source>
        <dbReference type="Proteomes" id="UP000254712"/>
    </source>
</evidence>